<evidence type="ECO:0000313" key="5">
    <source>
        <dbReference type="Proteomes" id="UP000095495"/>
    </source>
</evidence>
<evidence type="ECO:0000256" key="2">
    <source>
        <dbReference type="ARBA" id="ARBA00022801"/>
    </source>
</evidence>
<dbReference type="InterPro" id="IPR036380">
    <property type="entry name" value="Isochorismatase-like_sf"/>
</dbReference>
<reference evidence="4 5" key="1">
    <citation type="submission" date="2015-09" db="EMBL/GenBank/DDBJ databases">
        <authorList>
            <consortium name="Pathogen Informatics"/>
        </authorList>
    </citation>
    <scope>NUCLEOTIDE SEQUENCE [LARGE SCALE GENOMIC DNA]</scope>
    <source>
        <strain evidence="4 5">2789STDY5608863</strain>
    </source>
</reference>
<dbReference type="Proteomes" id="UP000095495">
    <property type="component" value="Unassembled WGS sequence"/>
</dbReference>
<dbReference type="Gene3D" id="3.40.50.850">
    <property type="entry name" value="Isochorismatase-like"/>
    <property type="match status" value="1"/>
</dbReference>
<dbReference type="EMBL" id="CYXV01000012">
    <property type="protein sequence ID" value="CUN09236.1"/>
    <property type="molecule type" value="Genomic_DNA"/>
</dbReference>
<organism evidence="4 5">
    <name type="scientific">Roseburia faecis</name>
    <dbReference type="NCBI Taxonomy" id="301302"/>
    <lineage>
        <taxon>Bacteria</taxon>
        <taxon>Bacillati</taxon>
        <taxon>Bacillota</taxon>
        <taxon>Clostridia</taxon>
        <taxon>Lachnospirales</taxon>
        <taxon>Lachnospiraceae</taxon>
        <taxon>Roseburia</taxon>
    </lineage>
</organism>
<dbReference type="AlphaFoldDB" id="A0A173U4G5"/>
<dbReference type="PANTHER" id="PTHR43540:SF14">
    <property type="entry name" value="ISOCHORISMATASE"/>
    <property type="match status" value="1"/>
</dbReference>
<feature type="domain" description="Isochorismatase-like" evidence="3">
    <location>
        <begin position="2"/>
        <end position="139"/>
    </location>
</feature>
<dbReference type="GO" id="GO:0016787">
    <property type="term" value="F:hydrolase activity"/>
    <property type="evidence" value="ECO:0007669"/>
    <property type="project" value="UniProtKB-KW"/>
</dbReference>
<sequence length="174" mass="19533">MVLLVVDTQKLITTPDLYNFNAFECAVKSLIAAARENNVEVIYVRHDDGAGAELTKGTPGFEIYEGFGPQPSEKIFDKTVNSSFKGTGLLEYLAEKNVHTVAVVGLQTDYCIDATIKCGFEHSFKMIVPENANSTFDNAFMTGEQSYKYYNEFMWKSRYAECISVDETIERMKG</sequence>
<name>A0A173U4G5_9FIRM</name>
<dbReference type="InterPro" id="IPR050272">
    <property type="entry name" value="Isochorismatase-like_hydrls"/>
</dbReference>
<gene>
    <name evidence="4" type="ORF">ERS852420_02647</name>
</gene>
<comment type="similarity">
    <text evidence="1">Belongs to the isochorismatase family.</text>
</comment>
<dbReference type="RefSeq" id="WP_055263490.1">
    <property type="nucleotide sequence ID" value="NZ_CP184331.1"/>
</dbReference>
<evidence type="ECO:0000313" key="4">
    <source>
        <dbReference type="EMBL" id="CUN09236.1"/>
    </source>
</evidence>
<keyword evidence="2" id="KW-0378">Hydrolase</keyword>
<protein>
    <submittedName>
        <fullName evidence="4">Pyrimidine utilization protein B</fullName>
    </submittedName>
</protein>
<evidence type="ECO:0000259" key="3">
    <source>
        <dbReference type="Pfam" id="PF00857"/>
    </source>
</evidence>
<dbReference type="CDD" id="cd01014">
    <property type="entry name" value="nicotinamidase_related"/>
    <property type="match status" value="1"/>
</dbReference>
<accession>A0A173U4G5</accession>
<dbReference type="SUPFAM" id="SSF52499">
    <property type="entry name" value="Isochorismatase-like hydrolases"/>
    <property type="match status" value="1"/>
</dbReference>
<proteinExistence type="inferred from homology"/>
<dbReference type="Pfam" id="PF00857">
    <property type="entry name" value="Isochorismatase"/>
    <property type="match status" value="1"/>
</dbReference>
<evidence type="ECO:0000256" key="1">
    <source>
        <dbReference type="ARBA" id="ARBA00006336"/>
    </source>
</evidence>
<dbReference type="PANTHER" id="PTHR43540">
    <property type="entry name" value="PEROXYUREIDOACRYLATE/UREIDOACRYLATE AMIDOHYDROLASE-RELATED"/>
    <property type="match status" value="1"/>
</dbReference>
<dbReference type="InterPro" id="IPR000868">
    <property type="entry name" value="Isochorismatase-like_dom"/>
</dbReference>